<dbReference type="SUPFAM" id="SSF53300">
    <property type="entry name" value="vWA-like"/>
    <property type="match status" value="1"/>
</dbReference>
<keyword evidence="2 5" id="KW-0812">Transmembrane</keyword>
<dbReference type="Pfam" id="PF00092">
    <property type="entry name" value="VWA"/>
    <property type="match status" value="1"/>
</dbReference>
<reference evidence="7" key="1">
    <citation type="submission" date="2022-10" db="EMBL/GenBank/DDBJ databases">
        <title>Comparative genomics and taxonomic characterization of three novel marine species of genus Reichenbachiella exhibiting antioxidant and polysaccharide degradation activities.</title>
        <authorList>
            <person name="Muhammad N."/>
            <person name="Lee Y.-J."/>
            <person name="Ko J."/>
            <person name="Kim S.-G."/>
        </authorList>
    </citation>
    <scope>NUCLEOTIDE SEQUENCE</scope>
    <source>
        <strain evidence="7">Wsw4-B4</strain>
    </source>
</reference>
<gene>
    <name evidence="7" type="ORF">N7E81_16985</name>
</gene>
<evidence type="ECO:0000256" key="4">
    <source>
        <dbReference type="ARBA" id="ARBA00023136"/>
    </source>
</evidence>
<dbReference type="Proteomes" id="UP001062165">
    <property type="component" value="Chromosome"/>
</dbReference>
<evidence type="ECO:0000259" key="6">
    <source>
        <dbReference type="PROSITE" id="PS50234"/>
    </source>
</evidence>
<evidence type="ECO:0000313" key="7">
    <source>
        <dbReference type="EMBL" id="UXX79051.1"/>
    </source>
</evidence>
<feature type="domain" description="VWFA" evidence="6">
    <location>
        <begin position="111"/>
        <end position="302"/>
    </location>
</feature>
<keyword evidence="3 5" id="KW-1133">Transmembrane helix</keyword>
<dbReference type="InterPro" id="IPR050768">
    <property type="entry name" value="UPF0353/GerABKA_families"/>
</dbReference>
<evidence type="ECO:0000256" key="3">
    <source>
        <dbReference type="ARBA" id="ARBA00022989"/>
    </source>
</evidence>
<dbReference type="InterPro" id="IPR002035">
    <property type="entry name" value="VWF_A"/>
</dbReference>
<evidence type="ECO:0000256" key="2">
    <source>
        <dbReference type="ARBA" id="ARBA00022692"/>
    </source>
</evidence>
<dbReference type="EMBL" id="CP106735">
    <property type="protein sequence ID" value="UXX79051.1"/>
    <property type="molecule type" value="Genomic_DNA"/>
</dbReference>
<accession>A0ABY6CYP8</accession>
<dbReference type="InterPro" id="IPR036465">
    <property type="entry name" value="vWFA_dom_sf"/>
</dbReference>
<name>A0ABY6CYP8_9BACT</name>
<dbReference type="PANTHER" id="PTHR22550:SF5">
    <property type="entry name" value="LEUCINE ZIPPER PROTEIN 4"/>
    <property type="match status" value="1"/>
</dbReference>
<evidence type="ECO:0000256" key="1">
    <source>
        <dbReference type="ARBA" id="ARBA00022475"/>
    </source>
</evidence>
<dbReference type="CDD" id="cd01467">
    <property type="entry name" value="vWA_BatA_type"/>
    <property type="match status" value="1"/>
</dbReference>
<keyword evidence="1" id="KW-1003">Cell membrane</keyword>
<evidence type="ECO:0000313" key="8">
    <source>
        <dbReference type="Proteomes" id="UP001062165"/>
    </source>
</evidence>
<feature type="transmembrane region" description="Helical" evidence="5">
    <location>
        <begin position="72"/>
        <end position="94"/>
    </location>
</feature>
<dbReference type="PROSITE" id="PS50234">
    <property type="entry name" value="VWFA"/>
    <property type="match status" value="1"/>
</dbReference>
<dbReference type="SMART" id="SM00327">
    <property type="entry name" value="VWA"/>
    <property type="match status" value="1"/>
</dbReference>
<dbReference type="Gene3D" id="3.40.50.410">
    <property type="entry name" value="von Willebrand factor, type A domain"/>
    <property type="match status" value="1"/>
</dbReference>
<proteinExistence type="predicted"/>
<feature type="transmembrane region" description="Helical" evidence="5">
    <location>
        <begin position="31"/>
        <end position="51"/>
    </location>
</feature>
<dbReference type="RefSeq" id="WP_263050794.1">
    <property type="nucleotide sequence ID" value="NZ_CP106735.1"/>
</dbReference>
<dbReference type="PANTHER" id="PTHR22550">
    <property type="entry name" value="SPORE GERMINATION PROTEIN"/>
    <property type="match status" value="1"/>
</dbReference>
<sequence length="350" mass="40016">MGEEQNSGANWYALDWFKPSTFENFQWDNVIFLYAFALIPLFILIWWLWSLSKKKNLAIALVRKDIKWSPSALLRHLPNLIFLIFVSLLVIALARPQKTNEKVEQWTEGIDIMLVIDISESMQIEDFKPNRLEAAKDVARNFIAGRFQDRIGLVVFSGEAYSRSPLTSDYELLGEYIDGISFDLIEKGGTAIGSALAVATNRMRESDSKSEVMILLSDGDNTAGNIDPVTAAELASAYNIKIYTIAIGKEGKVPFGKDFFGRTRYVENTLDETTLRKIAEIGHGKFYRVSDNQALESVFELIDKYEKAEIKENRFRDTTDFYPIYLKWAIVMLLFWMMLKSTFVSNVLQD</sequence>
<keyword evidence="4 5" id="KW-0472">Membrane</keyword>
<evidence type="ECO:0000256" key="5">
    <source>
        <dbReference type="SAM" id="Phobius"/>
    </source>
</evidence>
<dbReference type="InterPro" id="IPR033881">
    <property type="entry name" value="vWA_BatA_type"/>
</dbReference>
<organism evidence="7 8">
    <name type="scientific">Reichenbachiella carrageenanivorans</name>
    <dbReference type="NCBI Taxonomy" id="2979869"/>
    <lineage>
        <taxon>Bacteria</taxon>
        <taxon>Pseudomonadati</taxon>
        <taxon>Bacteroidota</taxon>
        <taxon>Cytophagia</taxon>
        <taxon>Cytophagales</taxon>
        <taxon>Reichenbachiellaceae</taxon>
        <taxon>Reichenbachiella</taxon>
    </lineage>
</organism>
<protein>
    <submittedName>
        <fullName evidence="7">VWA domain-containing protein</fullName>
    </submittedName>
</protein>
<feature type="transmembrane region" description="Helical" evidence="5">
    <location>
        <begin position="321"/>
        <end position="339"/>
    </location>
</feature>
<keyword evidence="8" id="KW-1185">Reference proteome</keyword>